<dbReference type="GO" id="GO:0004664">
    <property type="term" value="F:prephenate dehydratase activity"/>
    <property type="evidence" value="ECO:0007669"/>
    <property type="project" value="UniProtKB-EC"/>
</dbReference>
<evidence type="ECO:0000256" key="5">
    <source>
        <dbReference type="ARBA" id="ARBA00023222"/>
    </source>
</evidence>
<evidence type="ECO:0000256" key="6">
    <source>
        <dbReference type="ARBA" id="ARBA00023239"/>
    </source>
</evidence>
<keyword evidence="4" id="KW-0057">Aromatic amino acid biosynthesis</keyword>
<dbReference type="InterPro" id="IPR008242">
    <property type="entry name" value="Chor_mutase/pphenate_deHydtase"/>
</dbReference>
<dbReference type="HOGENOM" id="CLU_035008_5_0_1"/>
<dbReference type="PANTHER" id="PTHR21022:SF19">
    <property type="entry name" value="PREPHENATE DEHYDRATASE-RELATED"/>
    <property type="match status" value="1"/>
</dbReference>
<evidence type="ECO:0000256" key="4">
    <source>
        <dbReference type="ARBA" id="ARBA00023141"/>
    </source>
</evidence>
<evidence type="ECO:0000256" key="1">
    <source>
        <dbReference type="ARBA" id="ARBA00004741"/>
    </source>
</evidence>
<evidence type="ECO:0000259" key="7">
    <source>
        <dbReference type="PROSITE" id="PS51171"/>
    </source>
</evidence>
<dbReference type="CDD" id="cd13532">
    <property type="entry name" value="PBP2_PDT_like"/>
    <property type="match status" value="1"/>
</dbReference>
<comment type="pathway">
    <text evidence="1">Amino-acid biosynthesis; L-phenylalanine biosynthesis; phenylpyruvate from prephenate: step 1/1.</text>
</comment>
<reference evidence="8 9" key="1">
    <citation type="submission" date="2014-06" db="EMBL/GenBank/DDBJ databases">
        <title>Evolutionary Origins and Diversification of the Mycorrhizal Mutualists.</title>
        <authorList>
            <consortium name="DOE Joint Genome Institute"/>
            <consortium name="Mycorrhizal Genomics Consortium"/>
            <person name="Kohler A."/>
            <person name="Kuo A."/>
            <person name="Nagy L.G."/>
            <person name="Floudas D."/>
            <person name="Copeland A."/>
            <person name="Barry K.W."/>
            <person name="Cichocki N."/>
            <person name="Veneault-Fourrey C."/>
            <person name="LaButti K."/>
            <person name="Lindquist E.A."/>
            <person name="Lipzen A."/>
            <person name="Lundell T."/>
            <person name="Morin E."/>
            <person name="Murat C."/>
            <person name="Riley R."/>
            <person name="Ohm R."/>
            <person name="Sun H."/>
            <person name="Tunlid A."/>
            <person name="Henrissat B."/>
            <person name="Grigoriev I.V."/>
            <person name="Hibbett D.S."/>
            <person name="Martin F."/>
        </authorList>
    </citation>
    <scope>NUCLEOTIDE SEQUENCE [LARGE SCALE GENOMIC DNA]</scope>
    <source>
        <strain evidence="8 9">SS14</strain>
    </source>
</reference>
<keyword evidence="9" id="KW-1185">Reference proteome</keyword>
<keyword evidence="5" id="KW-0584">Phenylalanine biosynthesis</keyword>
<dbReference type="Gene3D" id="3.40.190.10">
    <property type="entry name" value="Periplasmic binding protein-like II"/>
    <property type="match status" value="2"/>
</dbReference>
<evidence type="ECO:0000256" key="2">
    <source>
        <dbReference type="ARBA" id="ARBA00013147"/>
    </source>
</evidence>
<proteinExistence type="predicted"/>
<dbReference type="GO" id="GO:0009094">
    <property type="term" value="P:L-phenylalanine biosynthetic process"/>
    <property type="evidence" value="ECO:0007669"/>
    <property type="project" value="UniProtKB-UniPathway"/>
</dbReference>
<protein>
    <recommendedName>
        <fullName evidence="2">prephenate dehydratase</fullName>
        <ecNumber evidence="2">4.2.1.51</ecNumber>
    </recommendedName>
</protein>
<evidence type="ECO:0000256" key="3">
    <source>
        <dbReference type="ARBA" id="ARBA00022605"/>
    </source>
</evidence>
<dbReference type="SUPFAM" id="SSF53850">
    <property type="entry name" value="Periplasmic binding protein-like II"/>
    <property type="match status" value="1"/>
</dbReference>
<dbReference type="UniPathway" id="UPA00121">
    <property type="reaction ID" value="UER00345"/>
</dbReference>
<dbReference type="PANTHER" id="PTHR21022">
    <property type="entry name" value="PREPHENATE DEHYDRATASE P PROTEIN"/>
    <property type="match status" value="1"/>
</dbReference>
<keyword evidence="3" id="KW-0028">Amino-acid biosynthesis</keyword>
<dbReference type="PROSITE" id="PS51171">
    <property type="entry name" value="PREPHENATE_DEHYDR_3"/>
    <property type="match status" value="1"/>
</dbReference>
<name>A0A0C9W3A8_SPHS4</name>
<dbReference type="GO" id="GO:0005737">
    <property type="term" value="C:cytoplasm"/>
    <property type="evidence" value="ECO:0007669"/>
    <property type="project" value="TreeGrafter"/>
</dbReference>
<dbReference type="AlphaFoldDB" id="A0A0C9W3A8"/>
<dbReference type="PIRSF" id="PIRSF001500">
    <property type="entry name" value="Chor_mut_pdt_Ppr"/>
    <property type="match status" value="1"/>
</dbReference>
<keyword evidence="6" id="KW-0456">Lyase</keyword>
<dbReference type="OrthoDB" id="983542at2759"/>
<sequence length="286" mass="32043">MRTHEQALVAYLGPEGTYSHQAALERFQGVENAVFEQHETFETLANVPTETLQYAFLPWENSTHGQVIDTYDALRESHVGNSIFVQGECTFTIRHCLLVKRGTKLADIKRVLSHTQALGQCKSWFARHIPTAELVPIASTALAAKNVAASTEPSGDAAVCSKICAELYPGLDVLCESIQDEESNKTRFMVLSSWPNAMIPKAEYTERWRGLVRVRINQGHRVDTVLHKLGLYVAKMDRRPPMGVAGDNYFIEVEAEEKCNDQEWSSKVEAAARRVGGDILGIWFYE</sequence>
<evidence type="ECO:0000313" key="8">
    <source>
        <dbReference type="EMBL" id="KIJ45621.1"/>
    </source>
</evidence>
<accession>A0A0C9W3A8</accession>
<dbReference type="InterPro" id="IPR001086">
    <property type="entry name" value="Preph_deHydtase"/>
</dbReference>
<evidence type="ECO:0000313" key="9">
    <source>
        <dbReference type="Proteomes" id="UP000054279"/>
    </source>
</evidence>
<feature type="domain" description="Prephenate dehydratase" evidence="7">
    <location>
        <begin position="8"/>
        <end position="193"/>
    </location>
</feature>
<dbReference type="Pfam" id="PF00800">
    <property type="entry name" value="PDT"/>
    <property type="match status" value="1"/>
</dbReference>
<dbReference type="EMBL" id="KN837111">
    <property type="protein sequence ID" value="KIJ45621.1"/>
    <property type="molecule type" value="Genomic_DNA"/>
</dbReference>
<dbReference type="Proteomes" id="UP000054279">
    <property type="component" value="Unassembled WGS sequence"/>
</dbReference>
<dbReference type="EC" id="4.2.1.51" evidence="2"/>
<organism evidence="8 9">
    <name type="scientific">Sphaerobolus stellatus (strain SS14)</name>
    <dbReference type="NCBI Taxonomy" id="990650"/>
    <lineage>
        <taxon>Eukaryota</taxon>
        <taxon>Fungi</taxon>
        <taxon>Dikarya</taxon>
        <taxon>Basidiomycota</taxon>
        <taxon>Agaricomycotina</taxon>
        <taxon>Agaricomycetes</taxon>
        <taxon>Phallomycetidae</taxon>
        <taxon>Geastrales</taxon>
        <taxon>Sphaerobolaceae</taxon>
        <taxon>Sphaerobolus</taxon>
    </lineage>
</organism>
<gene>
    <name evidence="8" type="ORF">M422DRAFT_166485</name>
</gene>